<dbReference type="SUPFAM" id="SSF54695">
    <property type="entry name" value="POZ domain"/>
    <property type="match status" value="1"/>
</dbReference>
<feature type="domain" description="BTB" evidence="3">
    <location>
        <begin position="168"/>
        <end position="235"/>
    </location>
</feature>
<dbReference type="Gene3D" id="1.25.40.420">
    <property type="match status" value="1"/>
</dbReference>
<dbReference type="GO" id="GO:0016567">
    <property type="term" value="P:protein ubiquitination"/>
    <property type="evidence" value="ECO:0007669"/>
    <property type="project" value="InterPro"/>
</dbReference>
<dbReference type="Pfam" id="PF22486">
    <property type="entry name" value="MATH_2"/>
    <property type="match status" value="1"/>
</dbReference>
<dbReference type="Proteomes" id="UP000623129">
    <property type="component" value="Unassembled WGS sequence"/>
</dbReference>
<gene>
    <name evidence="4" type="ORF">FCM35_KLT13058</name>
</gene>
<dbReference type="CDD" id="cd00121">
    <property type="entry name" value="MATH"/>
    <property type="match status" value="1"/>
</dbReference>
<reference evidence="4" key="1">
    <citation type="submission" date="2020-01" db="EMBL/GenBank/DDBJ databases">
        <title>Genome sequence of Kobresia littledalei, the first chromosome-level genome in the family Cyperaceae.</title>
        <authorList>
            <person name="Qu G."/>
        </authorList>
    </citation>
    <scope>NUCLEOTIDE SEQUENCE</scope>
    <source>
        <strain evidence="4">C.B.Clarke</strain>
        <tissue evidence="4">Leaf</tissue>
    </source>
</reference>
<dbReference type="Pfam" id="PF00651">
    <property type="entry name" value="BTB"/>
    <property type="match status" value="1"/>
</dbReference>
<dbReference type="SUPFAM" id="SSF49599">
    <property type="entry name" value="TRAF domain-like"/>
    <property type="match status" value="1"/>
</dbReference>
<dbReference type="Gene3D" id="3.30.710.10">
    <property type="entry name" value="Potassium Channel Kv1.1, Chain A"/>
    <property type="match status" value="1"/>
</dbReference>
<evidence type="ECO:0000259" key="3">
    <source>
        <dbReference type="PROSITE" id="PS50097"/>
    </source>
</evidence>
<dbReference type="EMBL" id="SWLB01000024">
    <property type="protein sequence ID" value="KAF3323069.1"/>
    <property type="molecule type" value="Genomic_DNA"/>
</dbReference>
<dbReference type="InterPro" id="IPR045005">
    <property type="entry name" value="BPM1-6"/>
</dbReference>
<sequence>MASTNMGSSSLVRMKSACASHDYQFEVNYNKSKDLPIGEYITSPTFDFEGYEWVIYYYPQYKSNNDTFFSLKLLSKAIGFSAKVSFNLLDKYDSSFVSSSLLTSSYTFSGDDNECGKMIRRDYFVNIVDFFIISCKIRVSSGARNVVNMSSGGLHEHMEKLLNMSDKFDVTFEVEGKKISAHRLIVAARSPVFEAEVFGSMAEVDMKCIRIEDMKADVFMAMLRFMYTDQISIGGSSDLSKLSFELVQDLFVAADRYALEKLKKICEEILCNNLSVRTVSTTLVLADRHSCPWLKEMCLGFASKPENLMQLAITEEYHHMIQASPSLLVELREKCNDLSGRGNKKQNFFYLSE</sequence>
<protein>
    <submittedName>
        <fullName evidence="4">BTB/POZ and MATH domain-containing protein 2-like isoform X1</fullName>
    </submittedName>
</protein>
<organism evidence="4 5">
    <name type="scientific">Carex littledalei</name>
    <dbReference type="NCBI Taxonomy" id="544730"/>
    <lineage>
        <taxon>Eukaryota</taxon>
        <taxon>Viridiplantae</taxon>
        <taxon>Streptophyta</taxon>
        <taxon>Embryophyta</taxon>
        <taxon>Tracheophyta</taxon>
        <taxon>Spermatophyta</taxon>
        <taxon>Magnoliopsida</taxon>
        <taxon>Liliopsida</taxon>
        <taxon>Poales</taxon>
        <taxon>Cyperaceae</taxon>
        <taxon>Cyperoideae</taxon>
        <taxon>Cariceae</taxon>
        <taxon>Carex</taxon>
        <taxon>Carex subgen. Euthyceras</taxon>
    </lineage>
</organism>
<evidence type="ECO:0000313" key="4">
    <source>
        <dbReference type="EMBL" id="KAF3323069.1"/>
    </source>
</evidence>
<dbReference type="Pfam" id="PF24570">
    <property type="entry name" value="BACK_BPM_SPOP"/>
    <property type="match status" value="1"/>
</dbReference>
<evidence type="ECO:0000256" key="2">
    <source>
        <dbReference type="ARBA" id="ARBA00010846"/>
    </source>
</evidence>
<evidence type="ECO:0000256" key="1">
    <source>
        <dbReference type="ARBA" id="ARBA00004906"/>
    </source>
</evidence>
<dbReference type="InterPro" id="IPR008974">
    <property type="entry name" value="TRAF-like"/>
</dbReference>
<dbReference type="InterPro" id="IPR056423">
    <property type="entry name" value="BACK_BPM_SPOP"/>
</dbReference>
<dbReference type="PANTHER" id="PTHR26379:SF340">
    <property type="entry name" value="OS09G0338200 PROTEIN"/>
    <property type="match status" value="1"/>
</dbReference>
<proteinExistence type="inferred from homology"/>
<comment type="caution">
    <text evidence="4">The sequence shown here is derived from an EMBL/GenBank/DDBJ whole genome shotgun (WGS) entry which is preliminary data.</text>
</comment>
<dbReference type="PROSITE" id="PS50097">
    <property type="entry name" value="BTB"/>
    <property type="match status" value="1"/>
</dbReference>
<comment type="pathway">
    <text evidence="1">Protein modification; protein ubiquitination.</text>
</comment>
<name>A0A833VG17_9POAL</name>
<keyword evidence="5" id="KW-1185">Reference proteome</keyword>
<comment type="similarity">
    <text evidence="2">Belongs to the Tdpoz family.</text>
</comment>
<dbReference type="InterPro" id="IPR011333">
    <property type="entry name" value="SKP1/BTB/POZ_sf"/>
</dbReference>
<dbReference type="Gene3D" id="2.60.210.10">
    <property type="entry name" value="Apoptosis, Tumor Necrosis Factor Receptor Associated Protein 2, Chain A"/>
    <property type="match status" value="1"/>
</dbReference>
<dbReference type="SMART" id="SM00225">
    <property type="entry name" value="BTB"/>
    <property type="match status" value="1"/>
</dbReference>
<dbReference type="InterPro" id="IPR000210">
    <property type="entry name" value="BTB/POZ_dom"/>
</dbReference>
<evidence type="ECO:0000313" key="5">
    <source>
        <dbReference type="Proteomes" id="UP000623129"/>
    </source>
</evidence>
<dbReference type="PANTHER" id="PTHR26379">
    <property type="entry name" value="BTB/POZ AND MATH DOMAIN-CONTAINING PROTEIN 1"/>
    <property type="match status" value="1"/>
</dbReference>
<dbReference type="AlphaFoldDB" id="A0A833VG17"/>
<dbReference type="InterPro" id="IPR002083">
    <property type="entry name" value="MATH/TRAF_dom"/>
</dbReference>
<accession>A0A833VG17</accession>
<dbReference type="OrthoDB" id="413675at2759"/>